<dbReference type="Gene3D" id="3.40.50.11660">
    <property type="entry name" value="Glycosyl transferase family 10, C-terminal domain"/>
    <property type="match status" value="1"/>
</dbReference>
<dbReference type="AlphaFoldDB" id="A0A127VJ75"/>
<proteinExistence type="inferred from homology"/>
<keyword evidence="3" id="KW-0808">Transferase</keyword>
<dbReference type="PANTHER" id="PTHR11929">
    <property type="entry name" value="ALPHA- 1,3 -FUCOSYLTRANSFERASE"/>
    <property type="match status" value="1"/>
</dbReference>
<evidence type="ECO:0000256" key="2">
    <source>
        <dbReference type="ARBA" id="ARBA00022676"/>
    </source>
</evidence>
<evidence type="ECO:0000313" key="7">
    <source>
        <dbReference type="Proteomes" id="UP000071561"/>
    </source>
</evidence>
<name>A0A127VJ75_9SPHI</name>
<dbReference type="InterPro" id="IPR038577">
    <property type="entry name" value="GT10-like_C_sf"/>
</dbReference>
<evidence type="ECO:0000259" key="4">
    <source>
        <dbReference type="Pfam" id="PF00852"/>
    </source>
</evidence>
<dbReference type="OrthoDB" id="9791032at2"/>
<dbReference type="KEGG" id="pcm:AY601_4410"/>
<dbReference type="InterPro" id="IPR055270">
    <property type="entry name" value="Glyco_tran_10_C"/>
</dbReference>
<dbReference type="GO" id="GO:0046920">
    <property type="term" value="F:alpha-(1-&gt;3)-fucosyltransferase activity"/>
    <property type="evidence" value="ECO:0007669"/>
    <property type="project" value="TreeGrafter"/>
</dbReference>
<feature type="domain" description="Fucosyltransferase C-terminal" evidence="4">
    <location>
        <begin position="131"/>
        <end position="232"/>
    </location>
</feature>
<dbReference type="GO" id="GO:0016020">
    <property type="term" value="C:membrane"/>
    <property type="evidence" value="ECO:0007669"/>
    <property type="project" value="InterPro"/>
</dbReference>
<dbReference type="PATRIC" id="fig|188932.3.peg.4572"/>
<dbReference type="InterPro" id="IPR001503">
    <property type="entry name" value="Glyco_trans_10"/>
</dbReference>
<dbReference type="EMBL" id="CP014504">
    <property type="protein sequence ID" value="AMQ01251.1"/>
    <property type="molecule type" value="Genomic_DNA"/>
</dbReference>
<reference evidence="6 7" key="1">
    <citation type="submission" date="2016-03" db="EMBL/GenBank/DDBJ databases">
        <title>Complete genome sequence of Pedobacter cryoconitis PAMC 27485.</title>
        <authorList>
            <person name="Lee J."/>
            <person name="Kim O.-S."/>
        </authorList>
    </citation>
    <scope>NUCLEOTIDE SEQUENCE [LARGE SCALE GENOMIC DNA]</scope>
    <source>
        <strain evidence="6 7">PAMC 27485</strain>
    </source>
</reference>
<evidence type="ECO:0000313" key="6">
    <source>
        <dbReference type="EMBL" id="AMQ01251.1"/>
    </source>
</evidence>
<keyword evidence="2" id="KW-0328">Glycosyltransferase</keyword>
<sequence length="334" mass="39873">MKTTIRIKFQNGIDRSIAENEILTDLLDDFIFEETDNPDFILFGPYGNDIPLPGHYIRIGYFCENMTPDMEICEWAFGIPREQEILHPRYKRIQWHGLDPEILIKPDNYDAEQVYNSKSLFCNFLYSHKVYYREEFFKQLSKYKKVDAPGLSMNNMASIDKQYKGNIWERKRQFLHPYKFTIAFENYIYPGYQTEKLYDAMQANSVPIYFGDPFIGDIFNTKSFLNAPDHLNVVSNSTVNWLEKNSQPDFIDMRPQFYQNFNHRLKRKLKIAGRNAKMYLQFQKLNFKPIIEKIIELDQDKEAYMQLLNQQWLHPAPVNTSAKERWIEIFKQPI</sequence>
<dbReference type="RefSeq" id="WP_068405087.1">
    <property type="nucleotide sequence ID" value="NZ_CP014504.1"/>
</dbReference>
<evidence type="ECO:0000256" key="1">
    <source>
        <dbReference type="ARBA" id="ARBA00008919"/>
    </source>
</evidence>
<dbReference type="Proteomes" id="UP000071561">
    <property type="component" value="Chromosome"/>
</dbReference>
<dbReference type="SUPFAM" id="SSF53756">
    <property type="entry name" value="UDP-Glycosyltransferase/glycogen phosphorylase"/>
    <property type="match status" value="1"/>
</dbReference>
<dbReference type="PANTHER" id="PTHR11929:SF194">
    <property type="entry name" value="ALPHA-(1,3)-FUCOSYLTRANSFERASE 10"/>
    <property type="match status" value="1"/>
</dbReference>
<accession>A0A127VJ75</accession>
<comment type="similarity">
    <text evidence="1">Belongs to the glycosyltransferase 10 family.</text>
</comment>
<dbReference type="InterPro" id="IPR041058">
    <property type="entry name" value="FucT_N"/>
</dbReference>
<evidence type="ECO:0000256" key="3">
    <source>
        <dbReference type="ARBA" id="ARBA00022679"/>
    </source>
</evidence>
<feature type="domain" description="Alpha-(1,3)-fucosyltransferase FucT N-terminal" evidence="5">
    <location>
        <begin position="8"/>
        <end position="81"/>
    </location>
</feature>
<gene>
    <name evidence="6" type="ORF">AY601_4410</name>
</gene>
<dbReference type="Pfam" id="PF18025">
    <property type="entry name" value="FucT_N"/>
    <property type="match status" value="1"/>
</dbReference>
<evidence type="ECO:0008006" key="8">
    <source>
        <dbReference type="Google" id="ProtNLM"/>
    </source>
</evidence>
<organism evidence="6 7">
    <name type="scientific">Pedobacter cryoconitis</name>
    <dbReference type="NCBI Taxonomy" id="188932"/>
    <lineage>
        <taxon>Bacteria</taxon>
        <taxon>Pseudomonadati</taxon>
        <taxon>Bacteroidota</taxon>
        <taxon>Sphingobacteriia</taxon>
        <taxon>Sphingobacteriales</taxon>
        <taxon>Sphingobacteriaceae</taxon>
        <taxon>Pedobacter</taxon>
    </lineage>
</organism>
<evidence type="ECO:0000259" key="5">
    <source>
        <dbReference type="Pfam" id="PF18025"/>
    </source>
</evidence>
<protein>
    <recommendedName>
        <fullName evidence="8">Glycosyl transferase family 10 (Putative fucosyltransferase)</fullName>
    </recommendedName>
</protein>
<dbReference type="Pfam" id="PF00852">
    <property type="entry name" value="Glyco_transf_10"/>
    <property type="match status" value="1"/>
</dbReference>
<keyword evidence="7" id="KW-1185">Reference proteome</keyword>